<dbReference type="RefSeq" id="WP_310899898.1">
    <property type="nucleotide sequence ID" value="NZ_JAMQOS010000002.1"/>
</dbReference>
<proteinExistence type="predicted"/>
<protein>
    <submittedName>
        <fullName evidence="2">Uncharacterized protein</fullName>
    </submittedName>
</protein>
<dbReference type="PROSITE" id="PS51257">
    <property type="entry name" value="PROKAR_LIPOPROTEIN"/>
    <property type="match status" value="1"/>
</dbReference>
<reference evidence="2 3" key="1">
    <citation type="submission" date="2022-06" db="EMBL/GenBank/DDBJ databases">
        <title>Halomicroarcula sp. a new haloarchaeum isolate from saline soil.</title>
        <authorList>
            <person name="Strakova D."/>
            <person name="Galisteo C."/>
            <person name="Sanchez-Porro C."/>
            <person name="Ventosa A."/>
        </authorList>
    </citation>
    <scope>NUCLEOTIDE SEQUENCE [LARGE SCALE GENOMIC DNA]</scope>
    <source>
        <strain evidence="2 3">S3CR25-11</strain>
    </source>
</reference>
<feature type="region of interest" description="Disordered" evidence="1">
    <location>
        <begin position="22"/>
        <end position="49"/>
    </location>
</feature>
<sequence length="161" mass="16403">MNRRTLLGTVATTGIVALTGCLSDGSGGGTPSDTATATDTPTPTPTPTFTDSDFEVLSTRGGTQVDSATVTVDGTDIVVEGTVWGRDGCRTAELASVNYNADELTVAVATTRRADAGEACTQGVVEIDYRATVEFDDAAPGTVVVTHDRGDGAETVVNTSP</sequence>
<feature type="compositionally biased region" description="Low complexity" evidence="1">
    <location>
        <begin position="31"/>
        <end position="49"/>
    </location>
</feature>
<dbReference type="EMBL" id="JAMQOS010000002">
    <property type="protein sequence ID" value="MDS0282065.1"/>
    <property type="molecule type" value="Genomic_DNA"/>
</dbReference>
<evidence type="ECO:0000313" key="3">
    <source>
        <dbReference type="Proteomes" id="UP001268864"/>
    </source>
</evidence>
<name>A0ABU2FMS9_9EURY</name>
<gene>
    <name evidence="2" type="ORF">NDI86_08005</name>
</gene>
<accession>A0ABU2FMS9</accession>
<keyword evidence="3" id="KW-1185">Reference proteome</keyword>
<dbReference type="Proteomes" id="UP001268864">
    <property type="component" value="Unassembled WGS sequence"/>
</dbReference>
<evidence type="ECO:0000313" key="2">
    <source>
        <dbReference type="EMBL" id="MDS0282065.1"/>
    </source>
</evidence>
<evidence type="ECO:0000256" key="1">
    <source>
        <dbReference type="SAM" id="MobiDB-lite"/>
    </source>
</evidence>
<organism evidence="2 3">
    <name type="scientific">Haloarcula onubensis</name>
    <dbReference type="NCBI Taxonomy" id="2950539"/>
    <lineage>
        <taxon>Archaea</taxon>
        <taxon>Methanobacteriati</taxon>
        <taxon>Methanobacteriota</taxon>
        <taxon>Stenosarchaea group</taxon>
        <taxon>Halobacteria</taxon>
        <taxon>Halobacteriales</taxon>
        <taxon>Haloarculaceae</taxon>
        <taxon>Haloarcula</taxon>
    </lineage>
</organism>
<comment type="caution">
    <text evidence="2">The sequence shown here is derived from an EMBL/GenBank/DDBJ whole genome shotgun (WGS) entry which is preliminary data.</text>
</comment>